<dbReference type="CDD" id="cd06450">
    <property type="entry name" value="DOPA_deC_like"/>
    <property type="match status" value="1"/>
</dbReference>
<dbReference type="InterPro" id="IPR002129">
    <property type="entry name" value="PyrdxlP-dep_de-COase"/>
</dbReference>
<feature type="modified residue" description="N6-(pyridoxal phosphate)lysine" evidence="7">
    <location>
        <position position="317"/>
    </location>
</feature>
<organism evidence="9">
    <name type="scientific">Cupiennius salei</name>
    <name type="common">American wandering spider</name>
    <dbReference type="NCBI Taxonomy" id="6928"/>
    <lineage>
        <taxon>Eukaryota</taxon>
        <taxon>Metazoa</taxon>
        <taxon>Ecdysozoa</taxon>
        <taxon>Arthropoda</taxon>
        <taxon>Chelicerata</taxon>
        <taxon>Arachnida</taxon>
        <taxon>Araneae</taxon>
        <taxon>Araneomorphae</taxon>
        <taxon>Entelegynae</taxon>
        <taxon>Lycosoidea</taxon>
        <taxon>Ctenidae</taxon>
        <taxon>Cupiennius</taxon>
    </lineage>
</organism>
<evidence type="ECO:0000256" key="6">
    <source>
        <dbReference type="ARBA" id="ARBA00023239"/>
    </source>
</evidence>
<evidence type="ECO:0000256" key="5">
    <source>
        <dbReference type="ARBA" id="ARBA00022898"/>
    </source>
</evidence>
<dbReference type="PANTHER" id="PTHR45677">
    <property type="entry name" value="GLUTAMATE DECARBOXYLASE-RELATED"/>
    <property type="match status" value="1"/>
</dbReference>
<reference evidence="9" key="1">
    <citation type="submission" date="2014-05" db="EMBL/GenBank/DDBJ databases">
        <title>Assembled transcriptome sequences from leg hypodermis of the spider Cupiennius salei.</title>
        <authorList>
            <person name="French A.S."/>
            <person name="Li A.W."/>
            <person name="Meisner S."/>
            <person name="Torkkeli P.H."/>
        </authorList>
    </citation>
    <scope>NUCLEOTIDE SEQUENCE</scope>
    <source>
        <tissue evidence="9">Leg</tissue>
    </source>
</reference>
<sequence length="510" mass="58541">MDKKQNTKDIGPLMYTDLFPFGKKDAEENTREFLIKVFDILLDFIKKSNDRSCKILDFHQPNKLKEIMDLEIPVDPVTLEQLLTDCKDTLKYQVKTGHPHFFNQLSSGLDIVCMAGEWLTATANTNMFTYEIAPVFILMEQVTLRKMREIIGWSDGDSILGPGGSISNLYAALCARHKMYPTYKQQGLMGLGQLVIYTSEHSHYSMRGAGMVMGFGTDHVIEVHCDSRGRMIPEELEKCIRSDLDKGKKPFFVCCTAGTTVLGAFDPIHPIADICDKYNIWLHVDAAWGGGVLLSRKYRSRMNGVERAKSVTWNPHKLMGSLLQCSTVHFQEDGLLMSCNQLSADYLFQQDKHYDVNFDTGDKVIQCGRHNDIFKLWLMWRSKGERGYEKHIDHLFHMTEYMVKKLRERKDRFHLIIEEPECTNVSFWYIPKRLRSMPHSPQKETILGELTATLKGRMMNIGTLMIGYQPIDCGSMKIPNFFRSIISNAAVQESDIDFMLDELDRLGHDL</sequence>
<dbReference type="FunFam" id="3.40.640.10:FF:000016">
    <property type="entry name" value="Glutamate decarboxylase like 1"/>
    <property type="match status" value="1"/>
</dbReference>
<dbReference type="GO" id="GO:0005737">
    <property type="term" value="C:cytoplasm"/>
    <property type="evidence" value="ECO:0007669"/>
    <property type="project" value="TreeGrafter"/>
</dbReference>
<evidence type="ECO:0000256" key="7">
    <source>
        <dbReference type="PIRSR" id="PIRSR602129-50"/>
    </source>
</evidence>
<keyword evidence="6 8" id="KW-0456">Lyase</keyword>
<dbReference type="GO" id="GO:0004351">
    <property type="term" value="F:glutamate decarboxylase activity"/>
    <property type="evidence" value="ECO:0007669"/>
    <property type="project" value="TreeGrafter"/>
</dbReference>
<accession>A0A061QFX6</accession>
<dbReference type="Gene3D" id="3.40.640.10">
    <property type="entry name" value="Type I PLP-dependent aspartate aminotransferase-like (Major domain)"/>
    <property type="match status" value="1"/>
</dbReference>
<evidence type="ECO:0000256" key="2">
    <source>
        <dbReference type="ARBA" id="ARBA00009533"/>
    </source>
</evidence>
<dbReference type="InterPro" id="IPR015421">
    <property type="entry name" value="PyrdxlP-dep_Trfase_major"/>
</dbReference>
<evidence type="ECO:0000256" key="4">
    <source>
        <dbReference type="ARBA" id="ARBA00022793"/>
    </source>
</evidence>
<evidence type="ECO:0000256" key="3">
    <source>
        <dbReference type="ARBA" id="ARBA00011738"/>
    </source>
</evidence>
<dbReference type="PANTHER" id="PTHR45677:SF10">
    <property type="entry name" value="GLUTAMATE DECARBOXYLASE"/>
    <property type="match status" value="1"/>
</dbReference>
<dbReference type="Gene3D" id="3.90.1150.170">
    <property type="match status" value="1"/>
</dbReference>
<protein>
    <submittedName>
        <fullName evidence="9">Putative GAD</fullName>
    </submittedName>
</protein>
<proteinExistence type="evidence at transcript level"/>
<dbReference type="EMBL" id="GBFC01000046">
    <property type="protein sequence ID" value="JAC59292.1"/>
    <property type="molecule type" value="mRNA"/>
</dbReference>
<evidence type="ECO:0000256" key="8">
    <source>
        <dbReference type="RuleBase" id="RU000382"/>
    </source>
</evidence>
<evidence type="ECO:0000256" key="1">
    <source>
        <dbReference type="ARBA" id="ARBA00001933"/>
    </source>
</evidence>
<gene>
    <name evidence="9" type="primary">CSH_0388</name>
</gene>
<dbReference type="AlphaFoldDB" id="A0A061QFX6"/>
<dbReference type="SUPFAM" id="SSF53383">
    <property type="entry name" value="PLP-dependent transferases"/>
    <property type="match status" value="1"/>
</dbReference>
<keyword evidence="5 7" id="KW-0663">Pyridoxal phosphate</keyword>
<evidence type="ECO:0000313" key="9">
    <source>
        <dbReference type="EMBL" id="JAC59292.1"/>
    </source>
</evidence>
<dbReference type="Pfam" id="PF00282">
    <property type="entry name" value="Pyridoxal_deC"/>
    <property type="match status" value="1"/>
</dbReference>
<comment type="cofactor">
    <cofactor evidence="1 7 8">
        <name>pyridoxal 5'-phosphate</name>
        <dbReference type="ChEBI" id="CHEBI:597326"/>
    </cofactor>
</comment>
<comment type="similarity">
    <text evidence="2 8">Belongs to the group II decarboxylase family.</text>
</comment>
<dbReference type="InterPro" id="IPR015424">
    <property type="entry name" value="PyrdxlP-dep_Trfase"/>
</dbReference>
<comment type="subunit">
    <text evidence="3">Homodimer.</text>
</comment>
<name>A0A061QFX6_CUPSA</name>
<dbReference type="GO" id="GO:0030170">
    <property type="term" value="F:pyridoxal phosphate binding"/>
    <property type="evidence" value="ECO:0007669"/>
    <property type="project" value="InterPro"/>
</dbReference>
<keyword evidence="4" id="KW-0210">Decarboxylase</keyword>
<dbReference type="GO" id="GO:0009449">
    <property type="term" value="P:gamma-aminobutyric acid biosynthetic process"/>
    <property type="evidence" value="ECO:0007669"/>
    <property type="project" value="TreeGrafter"/>
</dbReference>